<dbReference type="RefSeq" id="XP_069203645.1">
    <property type="nucleotide sequence ID" value="XM_069347890.1"/>
</dbReference>
<dbReference type="SMART" id="SM01083">
    <property type="entry name" value="Cir_N"/>
    <property type="match status" value="1"/>
</dbReference>
<dbReference type="InterPro" id="IPR039875">
    <property type="entry name" value="LENG1-like"/>
</dbReference>
<feature type="compositionally biased region" description="Basic and acidic residues" evidence="1">
    <location>
        <begin position="259"/>
        <end position="285"/>
    </location>
</feature>
<feature type="compositionally biased region" description="Basic and acidic residues" evidence="1">
    <location>
        <begin position="32"/>
        <end position="59"/>
    </location>
</feature>
<comment type="caution">
    <text evidence="3">The sequence shown here is derived from an EMBL/GenBank/DDBJ whole genome shotgun (WGS) entry which is preliminary data.</text>
</comment>
<dbReference type="Proteomes" id="UP001562354">
    <property type="component" value="Unassembled WGS sequence"/>
</dbReference>
<dbReference type="PANTHER" id="PTHR22093">
    <property type="entry name" value="LEUKOCYTE RECEPTOR CLUSTER LRC MEMBER 1"/>
    <property type="match status" value="1"/>
</dbReference>
<dbReference type="GeneID" id="95974742"/>
<gene>
    <name evidence="3" type="ORF">AAFC00_001039</name>
</gene>
<reference evidence="3 4" key="1">
    <citation type="submission" date="2024-07" db="EMBL/GenBank/DDBJ databases">
        <title>Draft sequence of the Neodothiora populina.</title>
        <authorList>
            <person name="Drown D.D."/>
            <person name="Schuette U.S."/>
            <person name="Buechlein A.B."/>
            <person name="Rusch D.R."/>
            <person name="Winton L.W."/>
            <person name="Adams G.A."/>
        </authorList>
    </citation>
    <scope>NUCLEOTIDE SEQUENCE [LARGE SCALE GENOMIC DNA]</scope>
    <source>
        <strain evidence="3 4">CPC 39397</strain>
    </source>
</reference>
<feature type="compositionally biased region" description="Basic and acidic residues" evidence="1">
    <location>
        <begin position="295"/>
        <end position="318"/>
    </location>
</feature>
<protein>
    <recommendedName>
        <fullName evidence="2">CBF1-interacting co-repressor CIR N-terminal domain-containing protein</fullName>
    </recommendedName>
</protein>
<evidence type="ECO:0000259" key="2">
    <source>
        <dbReference type="SMART" id="SM01083"/>
    </source>
</evidence>
<sequence length="333" mass="38962">MVLHLLGKKSWNVYNNDNVERVKRDEAVAAAKEEEHERLMQEQDAQRRTALLRGEKPPEFEPIPEPLDSSAPPRQRNDDGFSKEERKLRRRLRDEDETSYAIRVAKLDRERAEDLSRSGLLRQRPSSHDDSNRDRLEELFNFGRAVEDAILPAPTAVSETHTRKKKTKDDHDHDHDPSNAQKQQQDPHAFGPSNLAAIQKKPAIWDLRSPDHQGLSRDAFGRPDPKRTIRDQKRLGQSDPLAFMKQAQEQLKQAKAQRAKRETEIECERRASEMAQKEERHRDSSPRQQHHKRHEDRSRSPSRRERSSRDDRGIDSSRRRYRRRSASPPPRPL</sequence>
<feature type="compositionally biased region" description="Basic and acidic residues" evidence="1">
    <location>
        <begin position="208"/>
        <end position="236"/>
    </location>
</feature>
<dbReference type="PANTHER" id="PTHR22093:SF0">
    <property type="entry name" value="LEUKOCYTE RECEPTOR CLUSTER MEMBER 1"/>
    <property type="match status" value="1"/>
</dbReference>
<feature type="domain" description="CBF1-interacting co-repressor CIR N-terminal" evidence="2">
    <location>
        <begin position="10"/>
        <end position="46"/>
    </location>
</feature>
<feature type="compositionally biased region" description="Basic and acidic residues" evidence="1">
    <location>
        <begin position="75"/>
        <end position="87"/>
    </location>
</feature>
<evidence type="ECO:0000313" key="3">
    <source>
        <dbReference type="EMBL" id="KAL1310796.1"/>
    </source>
</evidence>
<dbReference type="InterPro" id="IPR019339">
    <property type="entry name" value="CIR_N_dom"/>
</dbReference>
<accession>A0ABR3PMV9</accession>
<evidence type="ECO:0000313" key="4">
    <source>
        <dbReference type="Proteomes" id="UP001562354"/>
    </source>
</evidence>
<feature type="compositionally biased region" description="Basic and acidic residues" evidence="1">
    <location>
        <begin position="105"/>
        <end position="116"/>
    </location>
</feature>
<keyword evidence="4" id="KW-1185">Reference proteome</keyword>
<feature type="compositionally biased region" description="Basic and acidic residues" evidence="1">
    <location>
        <begin position="167"/>
        <end position="177"/>
    </location>
</feature>
<proteinExistence type="predicted"/>
<evidence type="ECO:0000256" key="1">
    <source>
        <dbReference type="SAM" id="MobiDB-lite"/>
    </source>
</evidence>
<feature type="compositionally biased region" description="Basic and acidic residues" evidence="1">
    <location>
        <begin position="126"/>
        <end position="138"/>
    </location>
</feature>
<name>A0ABR3PMV9_9PEZI</name>
<organism evidence="3 4">
    <name type="scientific">Neodothiora populina</name>
    <dbReference type="NCBI Taxonomy" id="2781224"/>
    <lineage>
        <taxon>Eukaryota</taxon>
        <taxon>Fungi</taxon>
        <taxon>Dikarya</taxon>
        <taxon>Ascomycota</taxon>
        <taxon>Pezizomycotina</taxon>
        <taxon>Dothideomycetes</taxon>
        <taxon>Dothideomycetidae</taxon>
        <taxon>Dothideales</taxon>
        <taxon>Dothioraceae</taxon>
        <taxon>Neodothiora</taxon>
    </lineage>
</organism>
<feature type="compositionally biased region" description="Low complexity" evidence="1">
    <location>
        <begin position="245"/>
        <end position="256"/>
    </location>
</feature>
<dbReference type="EMBL" id="JBFMKM010000003">
    <property type="protein sequence ID" value="KAL1310796.1"/>
    <property type="molecule type" value="Genomic_DNA"/>
</dbReference>
<feature type="region of interest" description="Disordered" evidence="1">
    <location>
        <begin position="32"/>
        <end position="333"/>
    </location>
</feature>